<evidence type="ECO:0000313" key="3">
    <source>
        <dbReference type="EMBL" id="KAF2142389.1"/>
    </source>
</evidence>
<dbReference type="GO" id="GO:0005737">
    <property type="term" value="C:cytoplasm"/>
    <property type="evidence" value="ECO:0007669"/>
    <property type="project" value="TreeGrafter"/>
</dbReference>
<dbReference type="PANTHER" id="PTHR45808:SF2">
    <property type="entry name" value="RHO GTPASE-ACTIVATING PROTEIN 68F"/>
    <property type="match status" value="1"/>
</dbReference>
<dbReference type="PROSITE" id="PS50238">
    <property type="entry name" value="RHOGAP"/>
    <property type="match status" value="1"/>
</dbReference>
<feature type="compositionally biased region" description="Polar residues" evidence="1">
    <location>
        <begin position="720"/>
        <end position="731"/>
    </location>
</feature>
<dbReference type="CDD" id="cd00159">
    <property type="entry name" value="RhoGAP"/>
    <property type="match status" value="1"/>
</dbReference>
<proteinExistence type="predicted"/>
<feature type="compositionally biased region" description="Polar residues" evidence="1">
    <location>
        <begin position="754"/>
        <end position="765"/>
    </location>
</feature>
<feature type="region of interest" description="Disordered" evidence="1">
    <location>
        <begin position="539"/>
        <end position="841"/>
    </location>
</feature>
<gene>
    <name evidence="3" type="ORF">K452DRAFT_297688</name>
</gene>
<dbReference type="GO" id="GO:0007264">
    <property type="term" value="P:small GTPase-mediated signal transduction"/>
    <property type="evidence" value="ECO:0007669"/>
    <property type="project" value="TreeGrafter"/>
</dbReference>
<dbReference type="InterPro" id="IPR000198">
    <property type="entry name" value="RhoGAP_dom"/>
</dbReference>
<dbReference type="SUPFAM" id="SSF48350">
    <property type="entry name" value="GTPase activation domain, GAP"/>
    <property type="match status" value="1"/>
</dbReference>
<feature type="compositionally biased region" description="Basic and acidic residues" evidence="1">
    <location>
        <begin position="489"/>
        <end position="504"/>
    </location>
</feature>
<dbReference type="PANTHER" id="PTHR45808">
    <property type="entry name" value="RHO GTPASE-ACTIVATING PROTEIN 68F"/>
    <property type="match status" value="1"/>
</dbReference>
<keyword evidence="4" id="KW-1185">Reference proteome</keyword>
<dbReference type="Pfam" id="PF13716">
    <property type="entry name" value="CRAL_TRIO_2"/>
    <property type="match status" value="1"/>
</dbReference>
<sequence>MQSRDHNPAVYCTLTSAAMKVKGQGLRRRLTWNGKTMRAQLAQRATRMRSTSLSAVPPPRSSAEYDHELAKIAASVLYRTPIPSESELPIYILNAAALPDVEEADFDALLPYVLARLPGEEELLSGTEYEVIFFAGGDAERAAGVKKNRPGWGWFIQAYHVLSRAMRKRLQKLYIVHERSWVRILVEMFSTIVSPKFRRKIVHVSTLSQLALHLPIEDLLIPPSAYLHDRRLLSDIYAPYASGRRAFGVRQPLPMNAQGETRLPRVLRETTNFLLLDPNIKTEGLFRIPPHSRLKEILKEAYDRSQKFIIWKENGLTLPVPAYKSAQDMQAIIDEVDHKDAYGVYLAAGLIKTWYAELRQPIFPQTSYKELRAHFGNPEDLPTTEQLAELFSPTSEWSPIPVISREILVRHLLPLLSIISEHEEENRMSAENLAVCFAPTLLHGPDQIEDAKVSSIVRRILTEAVELWSEELRAACGVDASAFGRELRAPADPRDYEDPLETTRRPASSSSDWGIGSPSEEDAGFADSEKQFTGILLEDNENGRDAPPALPPRPSLSGPSQESPVSSAVSETPESALRRKPAPSVTIPPHYSSILADEAAGRPVATDSPLTYAATTDGFGPARRSGWSVDEKKEDKSRAKGSTTNVPHIIVPQRNTLTAEQIGEPKGAPSPESVAPTQQQQQQQQQTFSDRRPSQSSRIAGPPQLADLIGASIHRKPVHSGTSRPGSSDSNSRARESPIKMESPSLMSPMSIGFDNNSRRPSLSPQDAEFRKPDQPASSSRRPSLDSSGIASPGSEYTPAGNSRPRGPTIASLARPVLPTTTPSPNNIPPGAPPNRAATMAASEVAVPKVKTMSENLLKRMPSFEPPPIPKDDKGVSRLDLKKKSVDDLRRLYEDRTGTAKKLVRLGNEKQAGTL</sequence>
<dbReference type="CDD" id="cd00170">
    <property type="entry name" value="SEC14"/>
    <property type="match status" value="1"/>
</dbReference>
<reference evidence="3" key="1">
    <citation type="journal article" date="2020" name="Stud. Mycol.">
        <title>101 Dothideomycetes genomes: a test case for predicting lifestyles and emergence of pathogens.</title>
        <authorList>
            <person name="Haridas S."/>
            <person name="Albert R."/>
            <person name="Binder M."/>
            <person name="Bloem J."/>
            <person name="Labutti K."/>
            <person name="Salamov A."/>
            <person name="Andreopoulos B."/>
            <person name="Baker S."/>
            <person name="Barry K."/>
            <person name="Bills G."/>
            <person name="Bluhm B."/>
            <person name="Cannon C."/>
            <person name="Castanera R."/>
            <person name="Culley D."/>
            <person name="Daum C."/>
            <person name="Ezra D."/>
            <person name="Gonzalez J."/>
            <person name="Henrissat B."/>
            <person name="Kuo A."/>
            <person name="Liang C."/>
            <person name="Lipzen A."/>
            <person name="Lutzoni F."/>
            <person name="Magnuson J."/>
            <person name="Mondo S."/>
            <person name="Nolan M."/>
            <person name="Ohm R."/>
            <person name="Pangilinan J."/>
            <person name="Park H.-J."/>
            <person name="Ramirez L."/>
            <person name="Alfaro M."/>
            <person name="Sun H."/>
            <person name="Tritt A."/>
            <person name="Yoshinaga Y."/>
            <person name="Zwiers L.-H."/>
            <person name="Turgeon B."/>
            <person name="Goodwin S."/>
            <person name="Spatafora J."/>
            <person name="Crous P."/>
            <person name="Grigoriev I."/>
        </authorList>
    </citation>
    <scope>NUCLEOTIDE SEQUENCE</scope>
    <source>
        <strain evidence="3">CBS 121167</strain>
    </source>
</reference>
<feature type="compositionally biased region" description="Low complexity" evidence="1">
    <location>
        <begin position="508"/>
        <end position="518"/>
    </location>
</feature>
<evidence type="ECO:0000259" key="2">
    <source>
        <dbReference type="PROSITE" id="PS50238"/>
    </source>
</evidence>
<dbReference type="Gene3D" id="1.10.555.10">
    <property type="entry name" value="Rho GTPase activation protein"/>
    <property type="match status" value="1"/>
</dbReference>
<dbReference type="SUPFAM" id="SSF52087">
    <property type="entry name" value="CRAL/TRIO domain"/>
    <property type="match status" value="1"/>
</dbReference>
<dbReference type="EMBL" id="ML995484">
    <property type="protein sequence ID" value="KAF2142389.1"/>
    <property type="molecule type" value="Genomic_DNA"/>
</dbReference>
<feature type="compositionally biased region" description="Low complexity" evidence="1">
    <location>
        <begin position="778"/>
        <end position="788"/>
    </location>
</feature>
<dbReference type="GeneID" id="54299547"/>
<dbReference type="Gene3D" id="3.40.525.10">
    <property type="entry name" value="CRAL-TRIO lipid binding domain"/>
    <property type="match status" value="1"/>
</dbReference>
<feature type="region of interest" description="Disordered" evidence="1">
    <location>
        <begin position="489"/>
        <end position="525"/>
    </location>
</feature>
<accession>A0A6A6BDY6</accession>
<feature type="compositionally biased region" description="Basic and acidic residues" evidence="1">
    <location>
        <begin position="629"/>
        <end position="638"/>
    </location>
</feature>
<organism evidence="3 4">
    <name type="scientific">Aplosporella prunicola CBS 121167</name>
    <dbReference type="NCBI Taxonomy" id="1176127"/>
    <lineage>
        <taxon>Eukaryota</taxon>
        <taxon>Fungi</taxon>
        <taxon>Dikarya</taxon>
        <taxon>Ascomycota</taxon>
        <taxon>Pezizomycotina</taxon>
        <taxon>Dothideomycetes</taxon>
        <taxon>Dothideomycetes incertae sedis</taxon>
        <taxon>Botryosphaeriales</taxon>
        <taxon>Aplosporellaceae</taxon>
        <taxon>Aplosporella</taxon>
    </lineage>
</organism>
<feature type="domain" description="Rho-GAP" evidence="2">
    <location>
        <begin position="251"/>
        <end position="468"/>
    </location>
</feature>
<dbReference type="RefSeq" id="XP_033398101.1">
    <property type="nucleotide sequence ID" value="XM_033542050.1"/>
</dbReference>
<dbReference type="SMART" id="SM00324">
    <property type="entry name" value="RhoGAP"/>
    <property type="match status" value="1"/>
</dbReference>
<dbReference type="InterPro" id="IPR001251">
    <property type="entry name" value="CRAL-TRIO_dom"/>
</dbReference>
<dbReference type="InterPro" id="IPR008936">
    <property type="entry name" value="Rho_GTPase_activation_prot"/>
</dbReference>
<protein>
    <recommendedName>
        <fullName evidence="2">Rho-GAP domain-containing protein</fullName>
    </recommendedName>
</protein>
<evidence type="ECO:0000313" key="4">
    <source>
        <dbReference type="Proteomes" id="UP000799438"/>
    </source>
</evidence>
<dbReference type="Proteomes" id="UP000799438">
    <property type="component" value="Unassembled WGS sequence"/>
</dbReference>
<name>A0A6A6BDY6_9PEZI</name>
<dbReference type="Pfam" id="PF00620">
    <property type="entry name" value="RhoGAP"/>
    <property type="match status" value="1"/>
</dbReference>
<dbReference type="AlphaFoldDB" id="A0A6A6BDY6"/>
<feature type="compositionally biased region" description="Polar residues" evidence="1">
    <location>
        <begin position="560"/>
        <end position="573"/>
    </location>
</feature>
<dbReference type="GO" id="GO:0005096">
    <property type="term" value="F:GTPase activator activity"/>
    <property type="evidence" value="ECO:0007669"/>
    <property type="project" value="TreeGrafter"/>
</dbReference>
<dbReference type="OrthoDB" id="410651at2759"/>
<dbReference type="InterPro" id="IPR036865">
    <property type="entry name" value="CRAL-TRIO_dom_sf"/>
</dbReference>
<evidence type="ECO:0000256" key="1">
    <source>
        <dbReference type="SAM" id="MobiDB-lite"/>
    </source>
</evidence>